<dbReference type="EMBL" id="QXTE01000026">
    <property type="protein sequence ID" value="TFK11919.1"/>
    <property type="molecule type" value="Genomic_DNA"/>
</dbReference>
<dbReference type="Proteomes" id="UP000297703">
    <property type="component" value="Unassembled WGS sequence"/>
</dbReference>
<keyword evidence="2" id="KW-1185">Reference proteome</keyword>
<organism evidence="1 2">
    <name type="scientific">Platysternon megacephalum</name>
    <name type="common">big-headed turtle</name>
    <dbReference type="NCBI Taxonomy" id="55544"/>
    <lineage>
        <taxon>Eukaryota</taxon>
        <taxon>Metazoa</taxon>
        <taxon>Chordata</taxon>
        <taxon>Craniata</taxon>
        <taxon>Vertebrata</taxon>
        <taxon>Euteleostomi</taxon>
        <taxon>Archelosauria</taxon>
        <taxon>Testudinata</taxon>
        <taxon>Testudines</taxon>
        <taxon>Cryptodira</taxon>
        <taxon>Durocryptodira</taxon>
        <taxon>Testudinoidea</taxon>
        <taxon>Platysternidae</taxon>
        <taxon>Platysternon</taxon>
    </lineage>
</organism>
<gene>
    <name evidence="1" type="ORF">DR999_PMT04736</name>
</gene>
<evidence type="ECO:0000313" key="2">
    <source>
        <dbReference type="Proteomes" id="UP000297703"/>
    </source>
</evidence>
<dbReference type="AlphaFoldDB" id="A0A4D9EN20"/>
<accession>A0A4D9EN20</accession>
<name>A0A4D9EN20_9SAUR</name>
<protein>
    <submittedName>
        <fullName evidence="1">TATA element modulatory factor</fullName>
    </submittedName>
</protein>
<proteinExistence type="predicted"/>
<reference evidence="1 2" key="2">
    <citation type="submission" date="2019-04" db="EMBL/GenBank/DDBJ databases">
        <title>The genome sequence of big-headed turtle.</title>
        <authorList>
            <person name="Gong S."/>
        </authorList>
    </citation>
    <scope>NUCLEOTIDE SEQUENCE [LARGE SCALE GENOMIC DNA]</scope>
    <source>
        <strain evidence="1">DO16091913</strain>
        <tissue evidence="1">Muscle</tissue>
    </source>
</reference>
<comment type="caution">
    <text evidence="1">The sequence shown here is derived from an EMBL/GenBank/DDBJ whole genome shotgun (WGS) entry which is preliminary data.</text>
</comment>
<evidence type="ECO:0000313" key="1">
    <source>
        <dbReference type="EMBL" id="TFK11919.1"/>
    </source>
</evidence>
<reference evidence="1 2" key="1">
    <citation type="submission" date="2019-04" db="EMBL/GenBank/DDBJ databases">
        <title>Draft genome of the big-headed turtle Platysternon megacephalum.</title>
        <authorList>
            <person name="Gong S."/>
        </authorList>
    </citation>
    <scope>NUCLEOTIDE SEQUENCE [LARGE SCALE GENOMIC DNA]</scope>
    <source>
        <strain evidence="1">DO16091913</strain>
        <tissue evidence="1">Muscle</tissue>
    </source>
</reference>
<sequence length="125" mass="12993">MTQQSSGSVQKTGTAPAESVWLIPSPGCTVAHRREGDRHKPCPSSSLPRYALAALLRPVTPREYLELGIICLPLPGSVSPVWAPVRAAGALPGWAPVWLSRAGRCFFPGTPLAAGAEGARVGGSP</sequence>